<dbReference type="SUPFAM" id="SSF110849">
    <property type="entry name" value="ParB/Sulfiredoxin"/>
    <property type="match status" value="1"/>
</dbReference>
<dbReference type="InterPro" id="IPR050336">
    <property type="entry name" value="Chromosome_partition/occlusion"/>
</dbReference>
<feature type="domain" description="ParB-like N-terminal" evidence="1">
    <location>
        <begin position="80"/>
        <end position="176"/>
    </location>
</feature>
<comment type="caution">
    <text evidence="2">The sequence shown here is derived from an EMBL/GenBank/DDBJ whole genome shotgun (WGS) entry which is preliminary data.</text>
</comment>
<dbReference type="InterPro" id="IPR037972">
    <property type="entry name" value="RepB_N"/>
</dbReference>
<organism evidence="2">
    <name type="scientific">marine sediment metagenome</name>
    <dbReference type="NCBI Taxonomy" id="412755"/>
    <lineage>
        <taxon>unclassified sequences</taxon>
        <taxon>metagenomes</taxon>
        <taxon>ecological metagenomes</taxon>
    </lineage>
</organism>
<evidence type="ECO:0000259" key="1">
    <source>
        <dbReference type="SMART" id="SM00470"/>
    </source>
</evidence>
<feature type="non-terminal residue" evidence="2">
    <location>
        <position position="276"/>
    </location>
</feature>
<dbReference type="GO" id="GO:0005694">
    <property type="term" value="C:chromosome"/>
    <property type="evidence" value="ECO:0007669"/>
    <property type="project" value="TreeGrafter"/>
</dbReference>
<dbReference type="PANTHER" id="PTHR33375">
    <property type="entry name" value="CHROMOSOME-PARTITIONING PROTEIN PARB-RELATED"/>
    <property type="match status" value="1"/>
</dbReference>
<protein>
    <recommendedName>
        <fullName evidence="1">ParB-like N-terminal domain-containing protein</fullName>
    </recommendedName>
</protein>
<dbReference type="PANTHER" id="PTHR33375:SF1">
    <property type="entry name" value="CHROMOSOME-PARTITIONING PROTEIN PARB-RELATED"/>
    <property type="match status" value="1"/>
</dbReference>
<accession>A0A0F9E0P6</accession>
<dbReference type="Gene3D" id="3.90.1530.30">
    <property type="match status" value="1"/>
</dbReference>
<evidence type="ECO:0000313" key="2">
    <source>
        <dbReference type="EMBL" id="KKL17678.1"/>
    </source>
</evidence>
<dbReference type="SMART" id="SM00470">
    <property type="entry name" value="ParB"/>
    <property type="match status" value="1"/>
</dbReference>
<name>A0A0F9E0P6_9ZZZZ</name>
<dbReference type="InterPro" id="IPR003115">
    <property type="entry name" value="ParB_N"/>
</dbReference>
<dbReference type="EMBL" id="LAZR01039163">
    <property type="protein sequence ID" value="KKL17678.1"/>
    <property type="molecule type" value="Genomic_DNA"/>
</dbReference>
<dbReference type="Pfam" id="PF02195">
    <property type="entry name" value="ParB_N"/>
    <property type="match status" value="1"/>
</dbReference>
<dbReference type="CDD" id="cd16405">
    <property type="entry name" value="RepB_like_N"/>
    <property type="match status" value="1"/>
</dbReference>
<dbReference type="AlphaFoldDB" id="A0A0F9E0P6"/>
<dbReference type="GO" id="GO:0007059">
    <property type="term" value="P:chromosome segregation"/>
    <property type="evidence" value="ECO:0007669"/>
    <property type="project" value="TreeGrafter"/>
</dbReference>
<reference evidence="2" key="1">
    <citation type="journal article" date="2015" name="Nature">
        <title>Complex archaea that bridge the gap between prokaryotes and eukaryotes.</title>
        <authorList>
            <person name="Spang A."/>
            <person name="Saw J.H."/>
            <person name="Jorgensen S.L."/>
            <person name="Zaremba-Niedzwiedzka K."/>
            <person name="Martijn J."/>
            <person name="Lind A.E."/>
            <person name="van Eijk R."/>
            <person name="Schleper C."/>
            <person name="Guy L."/>
            <person name="Ettema T.J."/>
        </authorList>
    </citation>
    <scope>NUCLEOTIDE SEQUENCE</scope>
</reference>
<gene>
    <name evidence="2" type="ORF">LCGC14_2483170</name>
</gene>
<proteinExistence type="predicted"/>
<dbReference type="InterPro" id="IPR036086">
    <property type="entry name" value="ParB/Sulfiredoxin_sf"/>
</dbReference>
<sequence length="276" mass="29404">MAKRRKLEAPDAEDLAKFEEGFAARPVIDRLGVSAPIAQVAGEAAQSGDLRDPAARIAAAKDSADAGAWREASGAGRIVQEIALSDIETEHVVRDRVVSDATELQELVASIRLNGQRLPIEVVSLGEGRFGLVSGWRRVEALRRLHALGGGATVKAIVRPGAEAGSLYTAMVEENEVRAQLTPYERGRIAVVAAEQGAFASIEAAVDDIFAVASKAKRSKIRSFALIHEELGDMLSFPTGLSERNGLRLAQVLRAGAGPELREALELRQGQDAPSE</sequence>